<dbReference type="Gene3D" id="2.115.10.20">
    <property type="entry name" value="Glycosyl hydrolase domain, family 43"/>
    <property type="match status" value="1"/>
</dbReference>
<name>A0A1E3KZP5_9BACL</name>
<dbReference type="GO" id="GO:0005737">
    <property type="term" value="C:cytoplasm"/>
    <property type="evidence" value="ECO:0007669"/>
    <property type="project" value="UniProtKB-SubCell"/>
</dbReference>
<comment type="pathway">
    <text evidence="1 9">Glycan biosynthesis; sucrose metabolism.</text>
</comment>
<proteinExistence type="inferred from homology"/>
<evidence type="ECO:0000256" key="5">
    <source>
        <dbReference type="ARBA" id="ARBA00022801"/>
    </source>
</evidence>
<dbReference type="EC" id="3.2.1.26" evidence="3 8"/>
<evidence type="ECO:0000256" key="9">
    <source>
        <dbReference type="RuleBase" id="RU365015"/>
    </source>
</evidence>
<dbReference type="EMBL" id="MDER01000070">
    <property type="protein sequence ID" value="ODP27007.1"/>
    <property type="molecule type" value="Genomic_DNA"/>
</dbReference>
<evidence type="ECO:0000313" key="12">
    <source>
        <dbReference type="EMBL" id="ODP27007.1"/>
    </source>
</evidence>
<dbReference type="InterPro" id="IPR001362">
    <property type="entry name" value="Glyco_hydro_32"/>
</dbReference>
<dbReference type="CDD" id="cd18623">
    <property type="entry name" value="GH32_ScrB-like"/>
    <property type="match status" value="1"/>
</dbReference>
<dbReference type="InterPro" id="IPR006232">
    <property type="entry name" value="Suc6P_hydrolase"/>
</dbReference>
<dbReference type="PANTHER" id="PTHR43101">
    <property type="entry name" value="BETA-FRUCTOSIDASE"/>
    <property type="match status" value="1"/>
</dbReference>
<dbReference type="InterPro" id="IPR013320">
    <property type="entry name" value="ConA-like_dom_sf"/>
</dbReference>
<dbReference type="STRING" id="1886670.PTI45_03736"/>
<organism evidence="12 13">
    <name type="scientific">Paenibacillus nuruki</name>
    <dbReference type="NCBI Taxonomy" id="1886670"/>
    <lineage>
        <taxon>Bacteria</taxon>
        <taxon>Bacillati</taxon>
        <taxon>Bacillota</taxon>
        <taxon>Bacilli</taxon>
        <taxon>Bacillales</taxon>
        <taxon>Paenibacillaceae</taxon>
        <taxon>Paenibacillus</taxon>
    </lineage>
</organism>
<evidence type="ECO:0000256" key="8">
    <source>
        <dbReference type="RuleBase" id="RU362110"/>
    </source>
</evidence>
<keyword evidence="13" id="KW-1185">Reference proteome</keyword>
<dbReference type="PATRIC" id="fig|1886670.3.peg.3760"/>
<evidence type="ECO:0000256" key="2">
    <source>
        <dbReference type="ARBA" id="ARBA00009902"/>
    </source>
</evidence>
<dbReference type="GO" id="GO:0004564">
    <property type="term" value="F:beta-fructofuranosidase activity"/>
    <property type="evidence" value="ECO:0007669"/>
    <property type="project" value="UniProtKB-EC"/>
</dbReference>
<gene>
    <name evidence="12" type="ORF">PTI45_03736</name>
</gene>
<dbReference type="RefSeq" id="WP_069329072.1">
    <property type="nucleotide sequence ID" value="NZ_MDER01000070.1"/>
</dbReference>
<dbReference type="InterPro" id="IPR023296">
    <property type="entry name" value="Glyco_hydro_beta-prop_sf"/>
</dbReference>
<evidence type="ECO:0000256" key="7">
    <source>
        <dbReference type="ARBA" id="ARBA00033367"/>
    </source>
</evidence>
<dbReference type="InterPro" id="IPR013148">
    <property type="entry name" value="Glyco_hydro_32_N"/>
</dbReference>
<comment type="function">
    <text evidence="9">Enables the bacterium to metabolize sucrose as a sole carbon source.</text>
</comment>
<evidence type="ECO:0000256" key="4">
    <source>
        <dbReference type="ARBA" id="ARBA00019623"/>
    </source>
</evidence>
<dbReference type="GO" id="GO:0005985">
    <property type="term" value="P:sucrose metabolic process"/>
    <property type="evidence" value="ECO:0007669"/>
    <property type="project" value="UniProtKB-UniPathway"/>
</dbReference>
<dbReference type="SUPFAM" id="SSF75005">
    <property type="entry name" value="Arabinanase/levansucrase/invertase"/>
    <property type="match status" value="1"/>
</dbReference>
<keyword evidence="9" id="KW-0963">Cytoplasm</keyword>
<dbReference type="PANTHER" id="PTHR43101:SF1">
    <property type="entry name" value="BETA-FRUCTOSIDASE"/>
    <property type="match status" value="1"/>
</dbReference>
<comment type="catalytic activity">
    <reaction evidence="8">
        <text>Hydrolysis of terminal non-reducing beta-D-fructofuranoside residues in beta-D-fructofuranosides.</text>
        <dbReference type="EC" id="3.2.1.26"/>
    </reaction>
</comment>
<comment type="caution">
    <text evidence="12">The sequence shown here is derived from an EMBL/GenBank/DDBJ whole genome shotgun (WGS) entry which is preliminary data.</text>
</comment>
<keyword evidence="6 8" id="KW-0326">Glycosidase</keyword>
<feature type="domain" description="Glycosyl hydrolase family 32 N-terminal" evidence="10">
    <location>
        <begin position="37"/>
        <end position="337"/>
    </location>
</feature>
<evidence type="ECO:0000256" key="6">
    <source>
        <dbReference type="ARBA" id="ARBA00023295"/>
    </source>
</evidence>
<dbReference type="Gene3D" id="2.60.120.560">
    <property type="entry name" value="Exo-inulinase, domain 1"/>
    <property type="match status" value="1"/>
</dbReference>
<dbReference type="Proteomes" id="UP000094578">
    <property type="component" value="Unassembled WGS sequence"/>
</dbReference>
<evidence type="ECO:0000313" key="13">
    <source>
        <dbReference type="Proteomes" id="UP000094578"/>
    </source>
</evidence>
<accession>A0A1E3KZP5</accession>
<dbReference type="InterPro" id="IPR018053">
    <property type="entry name" value="Glyco_hydro_32_AS"/>
</dbReference>
<evidence type="ECO:0000256" key="1">
    <source>
        <dbReference type="ARBA" id="ARBA00004914"/>
    </source>
</evidence>
<dbReference type="Pfam" id="PF00251">
    <property type="entry name" value="Glyco_hydro_32N"/>
    <property type="match status" value="1"/>
</dbReference>
<sequence length="496" mass="56873">MKMNRTQLYRKLHEAETGEWEALKQLADQSPWRQAFHIQPEAGLLNDPNGFSFFNGEYHLFYQWFPLGTQHGIKYWYHTSSTDLVHWNNKGIGMAPDTIYDSHGAYSGSAIEKDNLLYLMYTGNTRNTDWKRYPFQCMATMDQQGVITKLPPVIDKVPAGYTDHFRDPKVWQDGEYYYCVIGAQRIDQTGCAVLYQSPDLQEWTFQGELNTALPSFGYMWECPDYFELDQQGVFLFSPQGLATIGDQFQNIYQSGYMIGTPLDLNTRQFDHGEFYELDHGFDFYAPQTILAPDGRRLLVGWLGMPEIDYPTDTQGWAHCLTLPRELSIEDGQLRQRPVAELSQLRGQQSHVHHTVHHHRDLISSIEGIHYEMLIQISDIQADKVGIEVRVGTDEKTVLYYEPALEKLTLDRTLSGQSLALEYGTTRSCSLPLEEGIVTLHLFMDTSSIEVFVNDGRNVFTSRIFPQLNSTGFALFAEHGSACFDVTQWDLIDKGEQ</sequence>
<comment type="subcellular location">
    <subcellularLocation>
        <location evidence="9">Cytoplasm</location>
    </subcellularLocation>
</comment>
<dbReference type="InterPro" id="IPR013189">
    <property type="entry name" value="Glyco_hydro_32_C"/>
</dbReference>
<evidence type="ECO:0000256" key="3">
    <source>
        <dbReference type="ARBA" id="ARBA00012758"/>
    </source>
</evidence>
<dbReference type="PROSITE" id="PS00609">
    <property type="entry name" value="GLYCOSYL_HYDROL_F32"/>
    <property type="match status" value="1"/>
</dbReference>
<dbReference type="Pfam" id="PF08244">
    <property type="entry name" value="Glyco_hydro_32C"/>
    <property type="match status" value="1"/>
</dbReference>
<dbReference type="NCBIfam" id="TIGR01322">
    <property type="entry name" value="scrB_fam"/>
    <property type="match status" value="1"/>
</dbReference>
<keyword evidence="9" id="KW-0119">Carbohydrate metabolism</keyword>
<comment type="similarity">
    <text evidence="2 8">Belongs to the glycosyl hydrolase 32 family.</text>
</comment>
<reference evidence="12 13" key="1">
    <citation type="submission" date="2016-08" db="EMBL/GenBank/DDBJ databases">
        <title>Genome sequencing of Paenibacillus sp. TI45-13ar, isolated from Korean traditional nuruk.</title>
        <authorList>
            <person name="Kim S.-J."/>
        </authorList>
    </citation>
    <scope>NUCLEOTIDE SEQUENCE [LARGE SCALE GENOMIC DNA]</scope>
    <source>
        <strain evidence="12 13">TI45-13ar</strain>
    </source>
</reference>
<keyword evidence="5 8" id="KW-0378">Hydrolase</keyword>
<dbReference type="InterPro" id="IPR051214">
    <property type="entry name" value="GH32_Enzymes"/>
</dbReference>
<evidence type="ECO:0000259" key="10">
    <source>
        <dbReference type="Pfam" id="PF00251"/>
    </source>
</evidence>
<feature type="domain" description="Glycosyl hydrolase family 32 C-terminal" evidence="11">
    <location>
        <begin position="340"/>
        <end position="488"/>
    </location>
</feature>
<dbReference type="AlphaFoldDB" id="A0A1E3KZP5"/>
<dbReference type="SUPFAM" id="SSF49899">
    <property type="entry name" value="Concanavalin A-like lectins/glucanases"/>
    <property type="match status" value="1"/>
</dbReference>
<dbReference type="UniPathway" id="UPA00238"/>
<dbReference type="SMART" id="SM00640">
    <property type="entry name" value="Glyco_32"/>
    <property type="match status" value="1"/>
</dbReference>
<protein>
    <recommendedName>
        <fullName evidence="4 8">Sucrose-6-phosphate hydrolase</fullName>
        <ecNumber evidence="3 8">3.2.1.26</ecNumber>
    </recommendedName>
    <alternativeName>
        <fullName evidence="7 9">Invertase</fullName>
    </alternativeName>
</protein>
<evidence type="ECO:0000259" key="11">
    <source>
        <dbReference type="Pfam" id="PF08244"/>
    </source>
</evidence>